<dbReference type="RefSeq" id="WP_136794469.1">
    <property type="nucleotide sequence ID" value="NZ_SWAU01000367.1"/>
</dbReference>
<dbReference type="PANTHER" id="PTHR33990:SF2">
    <property type="entry name" value="PHNB-LIKE DOMAIN-CONTAINING PROTEIN"/>
    <property type="match status" value="1"/>
</dbReference>
<dbReference type="InterPro" id="IPR009725">
    <property type="entry name" value="3_dmu_93_MTrfase"/>
</dbReference>
<evidence type="ECO:0000313" key="3">
    <source>
        <dbReference type="Proteomes" id="UP000306340"/>
    </source>
</evidence>
<dbReference type="SUPFAM" id="SSF54593">
    <property type="entry name" value="Glyoxalase/Bleomycin resistance protein/Dihydroxybiphenyl dioxygenase"/>
    <property type="match status" value="1"/>
</dbReference>
<sequence length="173" mass="19023">MDKISTFLWFDGQAEEVAEFYTGLFPDSRIIERTPSPLDYPGGATGDVITVTFTLGGRSFIAMNGGPGHLFTDAVSLSIDCEDQAEVDRYWDALSEGGAPIQCGWIRDRFGLHWQVTPRLLPRLLADPDRAKARRVMEAMIRMVRLDVAALEVAARGDGQRCPQGANEGGEFS</sequence>
<dbReference type="CDD" id="cd06588">
    <property type="entry name" value="PhnB_like"/>
    <property type="match status" value="1"/>
</dbReference>
<dbReference type="Proteomes" id="UP000306340">
    <property type="component" value="Unassembled WGS sequence"/>
</dbReference>
<organism evidence="2 3">
    <name type="scientific">Cereibacter changlensis</name>
    <dbReference type="NCBI Taxonomy" id="402884"/>
    <lineage>
        <taxon>Bacteria</taxon>
        <taxon>Pseudomonadati</taxon>
        <taxon>Pseudomonadota</taxon>
        <taxon>Alphaproteobacteria</taxon>
        <taxon>Rhodobacterales</taxon>
        <taxon>Paracoccaceae</taxon>
        <taxon>Cereibacter</taxon>
    </lineage>
</organism>
<gene>
    <name evidence="2" type="ORF">FAZ78_22605</name>
</gene>
<dbReference type="PANTHER" id="PTHR33990">
    <property type="entry name" value="PROTEIN YJDN-RELATED"/>
    <property type="match status" value="1"/>
</dbReference>
<evidence type="ECO:0000313" key="2">
    <source>
        <dbReference type="EMBL" id="TKA94391.1"/>
    </source>
</evidence>
<dbReference type="PIRSF" id="PIRSF021700">
    <property type="entry name" value="3_dmu_93_MTrfase"/>
    <property type="match status" value="1"/>
</dbReference>
<evidence type="ECO:0000259" key="1">
    <source>
        <dbReference type="Pfam" id="PF06983"/>
    </source>
</evidence>
<comment type="caution">
    <text evidence="2">The sequence shown here is derived from an EMBL/GenBank/DDBJ whole genome shotgun (WGS) entry which is preliminary data.</text>
</comment>
<dbReference type="InterPro" id="IPR029068">
    <property type="entry name" value="Glyas_Bleomycin-R_OHBP_Dase"/>
</dbReference>
<name>A0A4U0YWX1_9RHOB</name>
<dbReference type="Gene3D" id="3.10.180.10">
    <property type="entry name" value="2,3-Dihydroxybiphenyl 1,2-Dioxygenase, domain 1"/>
    <property type="match status" value="1"/>
</dbReference>
<dbReference type="AlphaFoldDB" id="A0A4U0YWX1"/>
<dbReference type="EMBL" id="SWAU01000367">
    <property type="protein sequence ID" value="TKA94391.1"/>
    <property type="molecule type" value="Genomic_DNA"/>
</dbReference>
<proteinExistence type="predicted"/>
<dbReference type="InterPro" id="IPR028973">
    <property type="entry name" value="PhnB-like"/>
</dbReference>
<reference evidence="2 3" key="1">
    <citation type="submission" date="2019-04" db="EMBL/GenBank/DDBJ databases">
        <title>Crypto-aerobic microbial life in anoxic (sulfidic) marine sediments.</title>
        <authorList>
            <person name="Bhattacharya S."/>
            <person name="Roy C."/>
            <person name="Mondal N."/>
            <person name="Sarkar J."/>
            <person name="Mandal S."/>
            <person name="Rameez M.J."/>
            <person name="Ghosh W."/>
        </authorList>
    </citation>
    <scope>NUCLEOTIDE SEQUENCE [LARGE SCALE GENOMIC DNA]</scope>
    <source>
        <strain evidence="2 3">SBBC</strain>
    </source>
</reference>
<dbReference type="Pfam" id="PF06983">
    <property type="entry name" value="3-dmu-9_3-mt"/>
    <property type="match status" value="1"/>
</dbReference>
<accession>A0A4U0YWX1</accession>
<feature type="domain" description="PhnB-like" evidence="1">
    <location>
        <begin position="3"/>
        <end position="117"/>
    </location>
</feature>
<protein>
    <submittedName>
        <fullName evidence="2">VOC family protein</fullName>
    </submittedName>
</protein>